<keyword evidence="2" id="KW-1185">Reference proteome</keyword>
<dbReference type="AlphaFoldDB" id="A0A8J2P713"/>
<accession>A0A8J2P713</accession>
<dbReference type="Proteomes" id="UP000708208">
    <property type="component" value="Unassembled WGS sequence"/>
</dbReference>
<feature type="non-terminal residue" evidence="1">
    <location>
        <position position="1"/>
    </location>
</feature>
<evidence type="ECO:0000313" key="2">
    <source>
        <dbReference type="Proteomes" id="UP000708208"/>
    </source>
</evidence>
<reference evidence="1" key="1">
    <citation type="submission" date="2021-06" db="EMBL/GenBank/DDBJ databases">
        <authorList>
            <person name="Hodson N. C."/>
            <person name="Mongue J. A."/>
            <person name="Jaron S. K."/>
        </authorList>
    </citation>
    <scope>NUCLEOTIDE SEQUENCE</scope>
</reference>
<proteinExistence type="predicted"/>
<comment type="caution">
    <text evidence="1">The sequence shown here is derived from an EMBL/GenBank/DDBJ whole genome shotgun (WGS) entry which is preliminary data.</text>
</comment>
<gene>
    <name evidence="1" type="ORF">AFUS01_LOCUS22597</name>
</gene>
<organism evidence="1 2">
    <name type="scientific">Allacma fusca</name>
    <dbReference type="NCBI Taxonomy" id="39272"/>
    <lineage>
        <taxon>Eukaryota</taxon>
        <taxon>Metazoa</taxon>
        <taxon>Ecdysozoa</taxon>
        <taxon>Arthropoda</taxon>
        <taxon>Hexapoda</taxon>
        <taxon>Collembola</taxon>
        <taxon>Symphypleona</taxon>
        <taxon>Sminthuridae</taxon>
        <taxon>Allacma</taxon>
    </lineage>
</organism>
<protein>
    <submittedName>
        <fullName evidence="1">Uncharacterized protein</fullName>
    </submittedName>
</protein>
<name>A0A8J2P713_9HEXA</name>
<sequence length="37" mass="3770">TTGGGAAGVEFLRELTLLVLRLNGFAATTFEATGLDS</sequence>
<evidence type="ECO:0000313" key="1">
    <source>
        <dbReference type="EMBL" id="CAG7734195.1"/>
    </source>
</evidence>
<dbReference type="EMBL" id="CAJVCH010264807">
    <property type="protein sequence ID" value="CAG7734195.1"/>
    <property type="molecule type" value="Genomic_DNA"/>
</dbReference>